<accession>A0A2I7N5K3</accession>
<gene>
    <name evidence="6" type="ORF">CUN60_05275</name>
</gene>
<evidence type="ECO:0000256" key="2">
    <source>
        <dbReference type="ARBA" id="ARBA00022803"/>
    </source>
</evidence>
<dbReference type="Gene3D" id="1.25.40.10">
    <property type="entry name" value="Tetratricopeptide repeat domain"/>
    <property type="match status" value="1"/>
</dbReference>
<dbReference type="PANTHER" id="PTHR44858:SF1">
    <property type="entry name" value="UDP-N-ACETYLGLUCOSAMINE--PEPTIDE N-ACETYLGLUCOSAMINYLTRANSFERASE SPINDLY-RELATED"/>
    <property type="match status" value="1"/>
</dbReference>
<evidence type="ECO:0000313" key="7">
    <source>
        <dbReference type="Proteomes" id="UP000236655"/>
    </source>
</evidence>
<proteinExistence type="predicted"/>
<dbReference type="CDD" id="cd00118">
    <property type="entry name" value="LysM"/>
    <property type="match status" value="1"/>
</dbReference>
<dbReference type="EMBL" id="CP024847">
    <property type="protein sequence ID" value="AUR51729.1"/>
    <property type="molecule type" value="Genomic_DNA"/>
</dbReference>
<evidence type="ECO:0000256" key="4">
    <source>
        <dbReference type="SAM" id="SignalP"/>
    </source>
</evidence>
<dbReference type="SUPFAM" id="SSF48452">
    <property type="entry name" value="TPR-like"/>
    <property type="match status" value="1"/>
</dbReference>
<dbReference type="InterPro" id="IPR018392">
    <property type="entry name" value="LysM"/>
</dbReference>
<keyword evidence="1" id="KW-0677">Repeat</keyword>
<feature type="chain" id="PRO_5014346868" evidence="4">
    <location>
        <begin position="40"/>
        <end position="384"/>
    </location>
</feature>
<evidence type="ECO:0000259" key="5">
    <source>
        <dbReference type="PROSITE" id="PS51782"/>
    </source>
</evidence>
<keyword evidence="2 3" id="KW-0802">TPR repeat</keyword>
<dbReference type="KEGG" id="nba:CUN60_05275"/>
<evidence type="ECO:0000256" key="1">
    <source>
        <dbReference type="ARBA" id="ARBA00022737"/>
    </source>
</evidence>
<feature type="signal peptide" evidence="4">
    <location>
        <begin position="1"/>
        <end position="39"/>
    </location>
</feature>
<feature type="domain" description="LysM" evidence="5">
    <location>
        <begin position="340"/>
        <end position="383"/>
    </location>
</feature>
<dbReference type="SMART" id="SM00257">
    <property type="entry name" value="LysM"/>
    <property type="match status" value="1"/>
</dbReference>
<evidence type="ECO:0000313" key="6">
    <source>
        <dbReference type="EMBL" id="AUR51729.1"/>
    </source>
</evidence>
<dbReference type="Gene3D" id="3.10.350.10">
    <property type="entry name" value="LysM domain"/>
    <property type="match status" value="1"/>
</dbReference>
<keyword evidence="7" id="KW-1185">Reference proteome</keyword>
<protein>
    <submittedName>
        <fullName evidence="6">Type IV pilus biogenesis/stability protein PilW</fullName>
    </submittedName>
</protein>
<dbReference type="NCBIfam" id="TIGR02521">
    <property type="entry name" value="type_IV_pilW"/>
    <property type="match status" value="1"/>
</dbReference>
<keyword evidence="4" id="KW-0732">Signal</keyword>
<organism evidence="6 7">
    <name type="scientific">Aquella oligotrophica</name>
    <dbReference type="NCBI Taxonomy" id="2067065"/>
    <lineage>
        <taxon>Bacteria</taxon>
        <taxon>Pseudomonadati</taxon>
        <taxon>Pseudomonadota</taxon>
        <taxon>Betaproteobacteria</taxon>
        <taxon>Neisseriales</taxon>
        <taxon>Neisseriaceae</taxon>
        <taxon>Aquella</taxon>
    </lineage>
</organism>
<dbReference type="InterPro" id="IPR050498">
    <property type="entry name" value="Ycf3"/>
</dbReference>
<reference evidence="7" key="1">
    <citation type="submission" date="2017-11" db="EMBL/GenBank/DDBJ databases">
        <authorList>
            <person name="Chan K.G."/>
            <person name="Lee L.S."/>
        </authorList>
    </citation>
    <scope>NUCLEOTIDE SEQUENCE [LARGE SCALE GENOMIC DNA]</scope>
    <source>
        <strain evidence="7">DSM 100970</strain>
    </source>
</reference>
<dbReference type="PROSITE" id="PS50005">
    <property type="entry name" value="TPR"/>
    <property type="match status" value="1"/>
</dbReference>
<dbReference type="InterPro" id="IPR011990">
    <property type="entry name" value="TPR-like_helical_dom_sf"/>
</dbReference>
<dbReference type="SUPFAM" id="SSF54106">
    <property type="entry name" value="LysM domain"/>
    <property type="match status" value="1"/>
</dbReference>
<dbReference type="Pfam" id="PF14559">
    <property type="entry name" value="TPR_19"/>
    <property type="match status" value="1"/>
</dbReference>
<dbReference type="PROSITE" id="PS51782">
    <property type="entry name" value="LYSM"/>
    <property type="match status" value="1"/>
</dbReference>
<name>A0A2I7N5K3_9NEIS</name>
<feature type="repeat" description="TPR" evidence="3">
    <location>
        <begin position="96"/>
        <end position="129"/>
    </location>
</feature>
<dbReference type="InterPro" id="IPR036779">
    <property type="entry name" value="LysM_dom_sf"/>
</dbReference>
<dbReference type="InterPro" id="IPR019734">
    <property type="entry name" value="TPR_rpt"/>
</dbReference>
<dbReference type="Pfam" id="PF01476">
    <property type="entry name" value="LysM"/>
    <property type="match status" value="1"/>
</dbReference>
<dbReference type="PANTHER" id="PTHR44858">
    <property type="entry name" value="TETRATRICOPEPTIDE REPEAT PROTEIN 6"/>
    <property type="match status" value="1"/>
</dbReference>
<dbReference type="InterPro" id="IPR013360">
    <property type="entry name" value="Pilus_4_PilW"/>
</dbReference>
<dbReference type="Proteomes" id="UP000236655">
    <property type="component" value="Chromosome"/>
</dbReference>
<dbReference type="SMART" id="SM00028">
    <property type="entry name" value="TPR"/>
    <property type="match status" value="4"/>
</dbReference>
<evidence type="ECO:0000256" key="3">
    <source>
        <dbReference type="PROSITE-ProRule" id="PRU00339"/>
    </source>
</evidence>
<dbReference type="Pfam" id="PF13181">
    <property type="entry name" value="TPR_8"/>
    <property type="match status" value="1"/>
</dbReference>
<sequence length="384" mass="43369">MIKPNVRKNGRILFHYKRFNIVKQLLPVFLLSMALFLAACVTSTINSDGTVQKQTVDKVKLSETYVDLAIEYQQRGAPQVALDRINLAIQANPDSPKAYMIRAMIYQNLNQIKDAEKDFKKAIRLDNGYSEAYVNYAVFLCDQKRFDEAIKNFDTALGNPLYFTPEVAYYSKGVCYYKNNQLESANADYLRALTYRNPPQNTYVALARLQLDKKNYTLAKYYINKFSGSQTPDIMWLHIQILQSLLDTTNNPRERKEYTSYRDTIGKLLVTNYGDSNAAQQYILKYGGANQPSKDIASKDPAPANSSKSIIIEPKTSGSTSVAKDTVQVQSKSAEALRRKYIVVEAGDTLYSISRKSGVSISEIKKINSMSSDKVEIGSKIYLN</sequence>
<dbReference type="AlphaFoldDB" id="A0A2I7N5K3"/>